<evidence type="ECO:0000256" key="1">
    <source>
        <dbReference type="SAM" id="MobiDB-lite"/>
    </source>
</evidence>
<dbReference type="EMBL" id="JADFTS010000005">
    <property type="protein sequence ID" value="KAF9604249.1"/>
    <property type="molecule type" value="Genomic_DNA"/>
</dbReference>
<organism evidence="2 3">
    <name type="scientific">Coptis chinensis</name>
    <dbReference type="NCBI Taxonomy" id="261450"/>
    <lineage>
        <taxon>Eukaryota</taxon>
        <taxon>Viridiplantae</taxon>
        <taxon>Streptophyta</taxon>
        <taxon>Embryophyta</taxon>
        <taxon>Tracheophyta</taxon>
        <taxon>Spermatophyta</taxon>
        <taxon>Magnoliopsida</taxon>
        <taxon>Ranunculales</taxon>
        <taxon>Ranunculaceae</taxon>
        <taxon>Coptidoideae</taxon>
        <taxon>Coptis</taxon>
    </lineage>
</organism>
<dbReference type="AlphaFoldDB" id="A0A835HT95"/>
<feature type="region of interest" description="Disordered" evidence="1">
    <location>
        <begin position="122"/>
        <end position="189"/>
    </location>
</feature>
<evidence type="ECO:0000313" key="3">
    <source>
        <dbReference type="Proteomes" id="UP000631114"/>
    </source>
</evidence>
<feature type="compositionally biased region" description="Polar residues" evidence="1">
    <location>
        <begin position="1"/>
        <end position="27"/>
    </location>
</feature>
<proteinExistence type="predicted"/>
<feature type="compositionally biased region" description="Polar residues" evidence="1">
    <location>
        <begin position="132"/>
        <end position="157"/>
    </location>
</feature>
<accession>A0A835HT95</accession>
<dbReference type="Proteomes" id="UP000631114">
    <property type="component" value="Unassembled WGS sequence"/>
</dbReference>
<keyword evidence="3" id="KW-1185">Reference proteome</keyword>
<feature type="region of interest" description="Disordered" evidence="1">
    <location>
        <begin position="1"/>
        <end position="29"/>
    </location>
</feature>
<gene>
    <name evidence="2" type="ORF">IFM89_004955</name>
</gene>
<sequence length="393" mass="43519">MEIGNPSNPNPGITLKQLQSPNDTQLDGETYYDPDAWRMPSDGEHDNAYNVVDDDNDNDIAMMMIIIMLKFAPLVLVEEVVVVVEMVVVRVGRWWWSSSGFDDDHARVRARWVQVEESQQPRVSIGGGVGSQRVTPKSQIEGGSSIAQPRGGSSTTIKGLDHGASSMTRISSKKRSTKESRSYRSTDSSNCFYGQGSSTGVEMSVDSLAGQFGGLFSYDQPYGYSSTGSNMVEYSTDSSYANPPEEYSRSQYYGNWNDPQAYSTTSTYATSSEQYASPQSYGDWNAPSREYSTESTFVLPSEQYAPPRHSYGGRNERDQSMEDVQSFSDHSVDMPPPAWGTVWEPPSRPVVEETGIRLLVTFNCVARTWINRMTCNGKTLRIGSAKPSLGTRL</sequence>
<reference evidence="2 3" key="1">
    <citation type="submission" date="2020-10" db="EMBL/GenBank/DDBJ databases">
        <title>The Coptis chinensis genome and diversification of protoberbering-type alkaloids.</title>
        <authorList>
            <person name="Wang B."/>
            <person name="Shu S."/>
            <person name="Song C."/>
            <person name="Liu Y."/>
        </authorList>
    </citation>
    <scope>NUCLEOTIDE SEQUENCE [LARGE SCALE GENOMIC DNA]</scope>
    <source>
        <strain evidence="2">HL-2020</strain>
        <tissue evidence="2">Leaf</tissue>
    </source>
</reference>
<comment type="caution">
    <text evidence="2">The sequence shown here is derived from an EMBL/GenBank/DDBJ whole genome shotgun (WGS) entry which is preliminary data.</text>
</comment>
<name>A0A835HT95_9MAGN</name>
<evidence type="ECO:0000313" key="2">
    <source>
        <dbReference type="EMBL" id="KAF9604249.1"/>
    </source>
</evidence>
<protein>
    <submittedName>
        <fullName evidence="2">Uncharacterized protein</fullName>
    </submittedName>
</protein>